<accession>A0A6A5H103</accession>
<dbReference type="RefSeq" id="XP_003107543.2">
    <property type="nucleotide sequence ID" value="XM_003107495.2"/>
</dbReference>
<feature type="compositionally biased region" description="Basic and acidic residues" evidence="1">
    <location>
        <begin position="173"/>
        <end position="195"/>
    </location>
</feature>
<name>A0A6A5H103_CAERE</name>
<feature type="region of interest" description="Disordered" evidence="1">
    <location>
        <begin position="338"/>
        <end position="359"/>
    </location>
</feature>
<protein>
    <submittedName>
        <fullName evidence="2">Uncharacterized protein</fullName>
    </submittedName>
</protein>
<evidence type="ECO:0000313" key="2">
    <source>
        <dbReference type="EMBL" id="KAF1760454.1"/>
    </source>
</evidence>
<reference evidence="2 3" key="1">
    <citation type="submission" date="2019-12" db="EMBL/GenBank/DDBJ databases">
        <title>Chromosome-level assembly of the Caenorhabditis remanei genome.</title>
        <authorList>
            <person name="Teterina A.A."/>
            <person name="Willis J.H."/>
            <person name="Phillips P.C."/>
        </authorList>
    </citation>
    <scope>NUCLEOTIDE SEQUENCE [LARGE SCALE GENOMIC DNA]</scope>
    <source>
        <strain evidence="2 3">PX506</strain>
        <tissue evidence="2">Whole organism</tissue>
    </source>
</reference>
<feature type="compositionally biased region" description="Low complexity" evidence="1">
    <location>
        <begin position="51"/>
        <end position="60"/>
    </location>
</feature>
<feature type="compositionally biased region" description="Polar residues" evidence="1">
    <location>
        <begin position="295"/>
        <end position="307"/>
    </location>
</feature>
<dbReference type="Proteomes" id="UP000483820">
    <property type="component" value="Chromosome III"/>
</dbReference>
<dbReference type="CTD" id="9806362"/>
<dbReference type="GeneID" id="9806362"/>
<feature type="compositionally biased region" description="Pro residues" evidence="1">
    <location>
        <begin position="14"/>
        <end position="25"/>
    </location>
</feature>
<gene>
    <name evidence="2" type="ORF">GCK72_008703</name>
</gene>
<feature type="region of interest" description="Disordered" evidence="1">
    <location>
        <begin position="173"/>
        <end position="218"/>
    </location>
</feature>
<feature type="compositionally biased region" description="Basic residues" evidence="1">
    <location>
        <begin position="65"/>
        <end position="74"/>
    </location>
</feature>
<evidence type="ECO:0000256" key="1">
    <source>
        <dbReference type="SAM" id="MobiDB-lite"/>
    </source>
</evidence>
<feature type="compositionally biased region" description="Low complexity" evidence="1">
    <location>
        <begin position="524"/>
        <end position="536"/>
    </location>
</feature>
<feature type="compositionally biased region" description="Basic and acidic residues" evidence="1">
    <location>
        <begin position="474"/>
        <end position="504"/>
    </location>
</feature>
<feature type="compositionally biased region" description="Basic residues" evidence="1">
    <location>
        <begin position="614"/>
        <end position="627"/>
    </location>
</feature>
<feature type="region of interest" description="Disordered" evidence="1">
    <location>
        <begin position="275"/>
        <end position="307"/>
    </location>
</feature>
<dbReference type="AlphaFoldDB" id="A0A6A5H103"/>
<dbReference type="EMBL" id="WUAV01000003">
    <property type="protein sequence ID" value="KAF1760454.1"/>
    <property type="molecule type" value="Genomic_DNA"/>
</dbReference>
<dbReference type="KEGG" id="crq:GCK72_008703"/>
<sequence>MSVVIQEKAIPVIGVPPPPHPPPVPKLSDIPPLIPNKPKTLQNPTKRIPKKAPQPQNQNPPKNPGVKKTRRSNRKMIGPKNESGLITETGLPKSENGAFVKTNEQKLTAMEQKAYSLYLDAHMSKAADNMTKKAKRRHRFQLQLKWLLNKAVMMNYVNKGELAKEMAKEAAEKAENALPKEDVQKAPAPPKEKIPKTLKVPQQQKLPSMRQPKQSKYKLDNRQKVTSLMDVQLPQSDDMYYHNQSATTDYQSSSDSSRGYQYLEENWINADKPWRSFQTSSSSYPTSSDYSQYPNHSTSMNEPMQSYPLSTSSTIDYSAYPQMTSSYAAPLNFATHQPPPSYSSFPSQLASNPMPPSFSQPPPDFTQAPPNFIPSISEFNIPQGYVSEYRQQFPEQPQSIQNSFPPTQSYLPFSTAGLPLETALEVSEEELARQKRLLEIEEELREINAKKLRMQMEDEMRQREYELALQEQQIQERERQIRDREMFMQEGRGRDRRHRYDDRGSYYQDERDDGYYRSSEPRHSSSSSKSNSHSNPRQIKIERDPEDAAAARRHGQPSQQQQQQQQKRNEKKSLPRKMMKRNGGGEEGNTSLKRSAESGSHDDIGNNIAGRIQPAKKQRVRHPKVPHAKLDMQAISDDEAGTHNFDYRPISDDEADI</sequence>
<proteinExistence type="predicted"/>
<comment type="caution">
    <text evidence="2">The sequence shown here is derived from an EMBL/GenBank/DDBJ whole genome shotgun (WGS) entry which is preliminary data.</text>
</comment>
<feature type="compositionally biased region" description="Basic and acidic residues" evidence="1">
    <location>
        <begin position="594"/>
        <end position="604"/>
    </location>
</feature>
<organism evidence="2 3">
    <name type="scientific">Caenorhabditis remanei</name>
    <name type="common">Caenorhabditis vulgaris</name>
    <dbReference type="NCBI Taxonomy" id="31234"/>
    <lineage>
        <taxon>Eukaryota</taxon>
        <taxon>Metazoa</taxon>
        <taxon>Ecdysozoa</taxon>
        <taxon>Nematoda</taxon>
        <taxon>Chromadorea</taxon>
        <taxon>Rhabditida</taxon>
        <taxon>Rhabditina</taxon>
        <taxon>Rhabditomorpha</taxon>
        <taxon>Rhabditoidea</taxon>
        <taxon>Rhabditidae</taxon>
        <taxon>Peloderinae</taxon>
        <taxon>Caenorhabditis</taxon>
    </lineage>
</organism>
<feature type="compositionally biased region" description="Basic and acidic residues" evidence="1">
    <location>
        <begin position="513"/>
        <end position="523"/>
    </location>
</feature>
<feature type="region of interest" description="Disordered" evidence="1">
    <location>
        <begin position="1"/>
        <end position="96"/>
    </location>
</feature>
<feature type="compositionally biased region" description="Low complexity" evidence="1">
    <location>
        <begin position="276"/>
        <end position="294"/>
    </location>
</feature>
<feature type="region of interest" description="Disordered" evidence="1">
    <location>
        <begin position="471"/>
        <end position="657"/>
    </location>
</feature>
<feature type="compositionally biased region" description="Polar residues" evidence="1">
    <location>
        <begin position="200"/>
        <end position="214"/>
    </location>
</feature>
<evidence type="ECO:0000313" key="3">
    <source>
        <dbReference type="Proteomes" id="UP000483820"/>
    </source>
</evidence>